<name>A0A977PUG6_9CYAN</name>
<dbReference type="InterPro" id="IPR050736">
    <property type="entry name" value="Sensor_HK_Regulatory"/>
</dbReference>
<feature type="domain" description="Signal transduction histidine kinase dimerisation/phosphoacceptor" evidence="6">
    <location>
        <begin position="27"/>
        <end position="94"/>
    </location>
</feature>
<evidence type="ECO:0000259" key="6">
    <source>
        <dbReference type="SMART" id="SM00388"/>
    </source>
</evidence>
<dbReference type="KEGG" id="wna:KA717_30430"/>
<comment type="catalytic activity">
    <reaction evidence="1">
        <text>ATP + protein L-histidine = ADP + protein N-phospho-L-histidine.</text>
        <dbReference type="EC" id="2.7.13.3"/>
    </reaction>
</comment>
<sequence length="262" mass="29305">MSEIERLKIELEETKLAYCMARDINQFKTGFLARVAHELRSPLSSLISLQQLILLDFCENREEEKSFLEHAYESAQKLLGMIDEIVAVSKLDYGPVALALEPTPLRPLLAELRELVEMPVGNRNLSLQIQAPEESLLVLADRNRLLQILLSLLDAILKTMTRGSIDIRTEIIPSQQQAQIAIAFPCSPLIWTDKNPGIPLLAEATLEQLAAFSRSLETSARMKFLLAEILILKMGGKLEVLDISPETAENSQTCLTCWLPLA</sequence>
<dbReference type="Gene3D" id="3.30.565.10">
    <property type="entry name" value="Histidine kinase-like ATPase, C-terminal domain"/>
    <property type="match status" value="1"/>
</dbReference>
<dbReference type="Proteomes" id="UP001065613">
    <property type="component" value="Chromosome"/>
</dbReference>
<gene>
    <name evidence="7" type="ORF">KA717_30430</name>
</gene>
<accession>A0A977PUG6</accession>
<evidence type="ECO:0000256" key="1">
    <source>
        <dbReference type="ARBA" id="ARBA00000085"/>
    </source>
</evidence>
<evidence type="ECO:0000256" key="4">
    <source>
        <dbReference type="ARBA" id="ARBA00022777"/>
    </source>
</evidence>
<proteinExistence type="predicted"/>
<reference evidence="7" key="1">
    <citation type="submission" date="2021-04" db="EMBL/GenBank/DDBJ databases">
        <title>Genome sequence of Woronichinia naegeliana from Washington state freshwater lake bloom.</title>
        <authorList>
            <person name="Dreher T.W."/>
        </authorList>
    </citation>
    <scope>NUCLEOTIDE SEQUENCE</scope>
    <source>
        <strain evidence="7">WA131</strain>
    </source>
</reference>
<dbReference type="InterPro" id="IPR036097">
    <property type="entry name" value="HisK_dim/P_sf"/>
</dbReference>
<keyword evidence="5" id="KW-0902">Two-component regulatory system</keyword>
<dbReference type="InterPro" id="IPR036890">
    <property type="entry name" value="HATPase_C_sf"/>
</dbReference>
<dbReference type="AlphaFoldDB" id="A0A977PUG6"/>
<dbReference type="EC" id="2.7.13.3" evidence="2"/>
<dbReference type="Gene3D" id="1.10.287.130">
    <property type="match status" value="1"/>
</dbReference>
<evidence type="ECO:0000313" key="7">
    <source>
        <dbReference type="EMBL" id="UXE59966.1"/>
    </source>
</evidence>
<keyword evidence="4" id="KW-0418">Kinase</keyword>
<dbReference type="PANTHER" id="PTHR43711">
    <property type="entry name" value="TWO-COMPONENT HISTIDINE KINASE"/>
    <property type="match status" value="1"/>
</dbReference>
<dbReference type="SMART" id="SM00388">
    <property type="entry name" value="HisKA"/>
    <property type="match status" value="1"/>
</dbReference>
<dbReference type="SUPFAM" id="SSF55874">
    <property type="entry name" value="ATPase domain of HSP90 chaperone/DNA topoisomerase II/histidine kinase"/>
    <property type="match status" value="1"/>
</dbReference>
<organism evidence="7">
    <name type="scientific">Woronichinia naegeliana WA131</name>
    <dbReference type="NCBI Taxonomy" id="2824559"/>
    <lineage>
        <taxon>Bacteria</taxon>
        <taxon>Bacillati</taxon>
        <taxon>Cyanobacteriota</taxon>
        <taxon>Cyanophyceae</taxon>
        <taxon>Synechococcales</taxon>
        <taxon>Coelosphaeriaceae</taxon>
        <taxon>Woronichinia</taxon>
    </lineage>
</organism>
<evidence type="ECO:0000256" key="5">
    <source>
        <dbReference type="ARBA" id="ARBA00023012"/>
    </source>
</evidence>
<dbReference type="GO" id="GO:0000155">
    <property type="term" value="F:phosphorelay sensor kinase activity"/>
    <property type="evidence" value="ECO:0007669"/>
    <property type="project" value="InterPro"/>
</dbReference>
<evidence type="ECO:0000256" key="3">
    <source>
        <dbReference type="ARBA" id="ARBA00022679"/>
    </source>
</evidence>
<dbReference type="InterPro" id="IPR003661">
    <property type="entry name" value="HisK_dim/P_dom"/>
</dbReference>
<dbReference type="PANTHER" id="PTHR43711:SF26">
    <property type="entry name" value="SENSOR HISTIDINE KINASE RCSC"/>
    <property type="match status" value="1"/>
</dbReference>
<dbReference type="EMBL" id="CP073041">
    <property type="protein sequence ID" value="UXE59966.1"/>
    <property type="molecule type" value="Genomic_DNA"/>
</dbReference>
<dbReference type="Pfam" id="PF00512">
    <property type="entry name" value="HisKA"/>
    <property type="match status" value="1"/>
</dbReference>
<dbReference type="SUPFAM" id="SSF47384">
    <property type="entry name" value="Homodimeric domain of signal transducing histidine kinase"/>
    <property type="match status" value="1"/>
</dbReference>
<keyword evidence="3" id="KW-0808">Transferase</keyword>
<protein>
    <recommendedName>
        <fullName evidence="2">histidine kinase</fullName>
        <ecNumber evidence="2">2.7.13.3</ecNumber>
    </recommendedName>
</protein>
<evidence type="ECO:0000256" key="2">
    <source>
        <dbReference type="ARBA" id="ARBA00012438"/>
    </source>
</evidence>